<evidence type="ECO:0000313" key="2">
    <source>
        <dbReference type="EMBL" id="OIV36489.1"/>
    </source>
</evidence>
<dbReference type="OrthoDB" id="3218196at2"/>
<keyword evidence="1" id="KW-0812">Transmembrane</keyword>
<comment type="caution">
    <text evidence="2">The sequence shown here is derived from an EMBL/GenBank/DDBJ whole genome shotgun (WGS) entry which is preliminary data.</text>
</comment>
<evidence type="ECO:0000256" key="1">
    <source>
        <dbReference type="SAM" id="Phobius"/>
    </source>
</evidence>
<proteinExistence type="predicted"/>
<keyword evidence="1" id="KW-0472">Membrane</keyword>
<dbReference type="Proteomes" id="UP000243342">
    <property type="component" value="Unassembled WGS sequence"/>
</dbReference>
<dbReference type="STRING" id="1428644.BIV57_16080"/>
<dbReference type="EMBL" id="MLCF01000091">
    <property type="protein sequence ID" value="OIV36489.1"/>
    <property type="molecule type" value="Genomic_DNA"/>
</dbReference>
<evidence type="ECO:0000313" key="3">
    <source>
        <dbReference type="Proteomes" id="UP000243342"/>
    </source>
</evidence>
<feature type="transmembrane region" description="Helical" evidence="1">
    <location>
        <begin position="12"/>
        <end position="32"/>
    </location>
</feature>
<sequence>MRSPFRGEPGRLRAGGLLIVVLAVLFGALTAWQITSRADAAQRVTDHSAPLASQAASVYWSLADADATAAAGFLIAGQEPAKVTARYQQDIANASKGLAAASAAAGSNSDALTYITTLNRELPVYTGLVETARANNRQGYPVGGAYLRYASDRMSSTMLPAAEKLYQTETRRLSDDRAAASATPWAAYAAGLIALGGVVWASRRLFLRTNRVFNTGLLASGAALLVALAWLAGASTLSTAKMHNSATHGSDAVQTLNQARIAGLQARGNEDLTLVARGNGDTYITKFDKWAAQLTGSAGKPGLLDRARGQSDAGAADSSIDGAKTELKNWMALHKQARGFDDGGNYQQALDTTVGRNGNAVKDKTTEGSFDAMDKQLGAALQHEQALFYDAARGGSDALAGLAIGGAVLCLLGAAAAVGGLGRRLAEYR</sequence>
<feature type="transmembrane region" description="Helical" evidence="1">
    <location>
        <begin position="398"/>
        <end position="421"/>
    </location>
</feature>
<organism evidence="2 3">
    <name type="scientific">Mangrovactinospora gilvigrisea</name>
    <dbReference type="NCBI Taxonomy" id="1428644"/>
    <lineage>
        <taxon>Bacteria</taxon>
        <taxon>Bacillati</taxon>
        <taxon>Actinomycetota</taxon>
        <taxon>Actinomycetes</taxon>
        <taxon>Kitasatosporales</taxon>
        <taxon>Streptomycetaceae</taxon>
        <taxon>Mangrovactinospora</taxon>
    </lineage>
</organism>
<keyword evidence="3" id="KW-1185">Reference proteome</keyword>
<dbReference type="AlphaFoldDB" id="A0A1J7BSQ3"/>
<keyword evidence="1" id="KW-1133">Transmembrane helix</keyword>
<reference evidence="2 3" key="1">
    <citation type="submission" date="2016-10" db="EMBL/GenBank/DDBJ databases">
        <title>Genome sequence of Streptomyces gilvigriseus MUSC 26.</title>
        <authorList>
            <person name="Lee L.-H."/>
            <person name="Ser H.-L."/>
        </authorList>
    </citation>
    <scope>NUCLEOTIDE SEQUENCE [LARGE SCALE GENOMIC DNA]</scope>
    <source>
        <strain evidence="2 3">MUSC 26</strain>
    </source>
</reference>
<protein>
    <recommendedName>
        <fullName evidence="4">Secreted protein</fullName>
    </recommendedName>
</protein>
<evidence type="ECO:0008006" key="4">
    <source>
        <dbReference type="Google" id="ProtNLM"/>
    </source>
</evidence>
<feature type="transmembrane region" description="Helical" evidence="1">
    <location>
        <begin position="212"/>
        <end position="232"/>
    </location>
</feature>
<feature type="transmembrane region" description="Helical" evidence="1">
    <location>
        <begin position="182"/>
        <end position="200"/>
    </location>
</feature>
<gene>
    <name evidence="2" type="ORF">BIV57_16080</name>
</gene>
<name>A0A1J7BSQ3_9ACTN</name>
<accession>A0A1J7BSQ3</accession>